<comment type="caution">
    <text evidence="1">The sequence shown here is derived from an EMBL/GenBank/DDBJ whole genome shotgun (WGS) entry which is preliminary data.</text>
</comment>
<accession>A0A7J6S508</accession>
<evidence type="ECO:0000313" key="1">
    <source>
        <dbReference type="EMBL" id="KAF4728017.1"/>
    </source>
</evidence>
<name>A0A7J6S508_PEROL</name>
<dbReference type="EMBL" id="JABANM010017288">
    <property type="protein sequence ID" value="KAF4728017.1"/>
    <property type="molecule type" value="Genomic_DNA"/>
</dbReference>
<organism evidence="1 2">
    <name type="scientific">Perkinsus olseni</name>
    <name type="common">Perkinsus atlanticus</name>
    <dbReference type="NCBI Taxonomy" id="32597"/>
    <lineage>
        <taxon>Eukaryota</taxon>
        <taxon>Sar</taxon>
        <taxon>Alveolata</taxon>
        <taxon>Perkinsozoa</taxon>
        <taxon>Perkinsea</taxon>
        <taxon>Perkinsida</taxon>
        <taxon>Perkinsidae</taxon>
        <taxon>Perkinsus</taxon>
    </lineage>
</organism>
<dbReference type="Proteomes" id="UP000574390">
    <property type="component" value="Unassembled WGS sequence"/>
</dbReference>
<proteinExistence type="predicted"/>
<dbReference type="AlphaFoldDB" id="A0A7J6S508"/>
<reference evidence="1 2" key="1">
    <citation type="submission" date="2020-04" db="EMBL/GenBank/DDBJ databases">
        <title>Perkinsus olseni comparative genomics.</title>
        <authorList>
            <person name="Bogema D.R."/>
        </authorList>
    </citation>
    <scope>NUCLEOTIDE SEQUENCE [LARGE SCALE GENOMIC DNA]</scope>
    <source>
        <strain evidence="1">ATCC PRA-205</strain>
    </source>
</reference>
<evidence type="ECO:0000313" key="2">
    <source>
        <dbReference type="Proteomes" id="UP000574390"/>
    </source>
</evidence>
<sequence>MGIFQLVFDHLGNRSFVLEKVREDSKVEVPEGSQGWYMFTRGGEVCIAGYSLQKGCACVQIHTTPFSNPTRFTISNTAGHGRYCFAYDSVFDRLVVFSECDFFLYSLNLATGQVSRHGVLDLPPQQPFSSTSVGRYAVDCAKDCIIITAIGTAPQDPLAATVMTVYSVKLSGEVTDTTMIWSKTVEGFPYPEYADLSVKCDDLGELSRRIRLVACEGGESGCLEVDIIVRKTDGGIIHESVSPGRAGEFSRWLDIPEELKVSGAKLPEETSPFGPVVCVQQRGKFIDILRTPWGSPSPKELVLESFIIDLR</sequence>
<gene>
    <name evidence="1" type="ORF">FOZ62_028893</name>
</gene>
<protein>
    <submittedName>
        <fullName evidence="1">Uncharacterized protein</fullName>
    </submittedName>
</protein>